<feature type="region of interest" description="Disordered" evidence="1">
    <location>
        <begin position="352"/>
        <end position="374"/>
    </location>
</feature>
<dbReference type="Pfam" id="PF20182">
    <property type="entry name" value="DUF6545"/>
    <property type="match status" value="1"/>
</dbReference>
<sequence>MDVRTAAFLGCAAMAWAAVVYKAAALRHDPRNVRLWALVAVIALPSAGFTLAITAVYAAITRWTGVPNLATLLVYCCIVGYSVSVLVMLSLWETPTSAALPRTKRLAVLYGCVLVAMVALFFGSNARDDHPTDFDTVYGPQPVGGTFLLVYLTAYGIGLGTQARQGWRFARRVAITGTRPWLRRGLRWMTAGAVIALGYCFGKAAFVITAWSGMRLPLLSDMGLLCACLGAVLITIGFTMPSWGPRLSAGTAWTGRATTYLRLYPLWLLLYRTVPDIAMDPPPSRWADMLGLRDLDFRLTRRLIEIADGQLALTRFASTPPPAVIDEITATHRLPADAVRHALILREAARQYRKSETSDEQPFPAASAPRIDTPDDLARLVQVATALKRLPAAPTPTPAP</sequence>
<organism evidence="4 5">
    <name type="scientific">Actinoplanes sandaracinus</name>
    <dbReference type="NCBI Taxonomy" id="3045177"/>
    <lineage>
        <taxon>Bacteria</taxon>
        <taxon>Bacillati</taxon>
        <taxon>Actinomycetota</taxon>
        <taxon>Actinomycetes</taxon>
        <taxon>Micromonosporales</taxon>
        <taxon>Micromonosporaceae</taxon>
        <taxon>Actinoplanes</taxon>
    </lineage>
</organism>
<dbReference type="InterPro" id="IPR046675">
    <property type="entry name" value="DUF6545"/>
</dbReference>
<evidence type="ECO:0000256" key="1">
    <source>
        <dbReference type="SAM" id="MobiDB-lite"/>
    </source>
</evidence>
<gene>
    <name evidence="4" type="ORF">QLQ12_11830</name>
</gene>
<comment type="caution">
    <text evidence="4">The sequence shown here is derived from an EMBL/GenBank/DDBJ whole genome shotgun (WGS) entry which is preliminary data.</text>
</comment>
<keyword evidence="2" id="KW-1133">Transmembrane helix</keyword>
<dbReference type="EMBL" id="JASCTH010000006">
    <property type="protein sequence ID" value="MDI6099282.1"/>
    <property type="molecule type" value="Genomic_DNA"/>
</dbReference>
<accession>A0ABT6WHR9</accession>
<proteinExistence type="predicted"/>
<keyword evidence="5" id="KW-1185">Reference proteome</keyword>
<evidence type="ECO:0000256" key="2">
    <source>
        <dbReference type="SAM" id="Phobius"/>
    </source>
</evidence>
<keyword evidence="2" id="KW-0472">Membrane</keyword>
<dbReference type="NCBIfam" id="NF042915">
    <property type="entry name" value="MAB_1171c_fam"/>
    <property type="match status" value="1"/>
</dbReference>
<feature type="transmembrane region" description="Helical" evidence="2">
    <location>
        <begin position="36"/>
        <end position="60"/>
    </location>
</feature>
<feature type="transmembrane region" description="Helical" evidence="2">
    <location>
        <begin position="106"/>
        <end position="123"/>
    </location>
</feature>
<feature type="transmembrane region" description="Helical" evidence="2">
    <location>
        <begin position="218"/>
        <end position="238"/>
    </location>
</feature>
<evidence type="ECO:0000313" key="4">
    <source>
        <dbReference type="EMBL" id="MDI6099282.1"/>
    </source>
</evidence>
<dbReference type="InterPro" id="IPR050039">
    <property type="entry name" value="MAB_1171c-like"/>
</dbReference>
<dbReference type="RefSeq" id="WP_282759359.1">
    <property type="nucleotide sequence ID" value="NZ_JASCTH010000006.1"/>
</dbReference>
<feature type="transmembrane region" description="Helical" evidence="2">
    <location>
        <begin position="72"/>
        <end position="94"/>
    </location>
</feature>
<evidence type="ECO:0000313" key="5">
    <source>
        <dbReference type="Proteomes" id="UP001241758"/>
    </source>
</evidence>
<evidence type="ECO:0000259" key="3">
    <source>
        <dbReference type="Pfam" id="PF20182"/>
    </source>
</evidence>
<reference evidence="4 5" key="1">
    <citation type="submission" date="2023-05" db="EMBL/GenBank/DDBJ databases">
        <title>Actinoplanes sp. NEAU-A12 genome sequencing.</title>
        <authorList>
            <person name="Wang Z.-S."/>
        </authorList>
    </citation>
    <scope>NUCLEOTIDE SEQUENCE [LARGE SCALE GENOMIC DNA]</scope>
    <source>
        <strain evidence="4 5">NEAU-A12</strain>
    </source>
</reference>
<name>A0ABT6WHR9_9ACTN</name>
<feature type="domain" description="DUF6545" evidence="3">
    <location>
        <begin position="252"/>
        <end position="387"/>
    </location>
</feature>
<feature type="transmembrane region" description="Helical" evidence="2">
    <location>
        <begin position="6"/>
        <end position="24"/>
    </location>
</feature>
<dbReference type="Proteomes" id="UP001241758">
    <property type="component" value="Unassembled WGS sequence"/>
</dbReference>
<feature type="transmembrane region" description="Helical" evidence="2">
    <location>
        <begin position="188"/>
        <end position="212"/>
    </location>
</feature>
<protein>
    <recommendedName>
        <fullName evidence="3">DUF6545 domain-containing protein</fullName>
    </recommendedName>
</protein>
<keyword evidence="2" id="KW-0812">Transmembrane</keyword>
<feature type="transmembrane region" description="Helical" evidence="2">
    <location>
        <begin position="143"/>
        <end position="161"/>
    </location>
</feature>